<evidence type="ECO:0000313" key="9">
    <source>
        <dbReference type="Proteomes" id="UP000664835"/>
    </source>
</evidence>
<sequence>MFLLVIGLLLLLSAFALVRVYQGKYQEQAQKERMRQRVGIGRNLSQTYEVKSTCAWCRVGRVLGSKNPKQLAILKSQLVSAGYSDESHIGAYYFFKFTAIALSFFIAFILWVFQDFTPLLMIIVPLIVMLIPERVLINLGEKRLEKINQQLPDFLDMTTICMNAGLSYLVSVKRVSEELRDVSPEICNEFQFMLEQIQVGVPRIEALHQFAQRNPTKDIQNLIQVLVQNEKLGSSISEALYNFSRTIYQDRENLMEEKAAKTSAKMAIIILPFMLLPYVMLLLGEKLVMLGRGL</sequence>
<dbReference type="EMBL" id="JAGETV010000015">
    <property type="protein sequence ID" value="MBO1927679.1"/>
    <property type="molecule type" value="Genomic_DNA"/>
</dbReference>
<keyword evidence="3 6" id="KW-0812">Transmembrane</keyword>
<evidence type="ECO:0000256" key="6">
    <source>
        <dbReference type="SAM" id="Phobius"/>
    </source>
</evidence>
<reference evidence="8 9" key="1">
    <citation type="submission" date="2021-03" db="EMBL/GenBank/DDBJ databases">
        <title>Thiomicrorhabdus sp.nov.,novel sulfur-oxidizing bacteria isolated from coastal sediment.</title>
        <authorList>
            <person name="Liu X."/>
        </authorList>
    </citation>
    <scope>NUCLEOTIDE SEQUENCE [LARGE SCALE GENOMIC DNA]</scope>
    <source>
        <strain evidence="8 9">6S2-11</strain>
    </source>
</reference>
<keyword evidence="4 6" id="KW-1133">Transmembrane helix</keyword>
<dbReference type="Proteomes" id="UP000664835">
    <property type="component" value="Unassembled WGS sequence"/>
</dbReference>
<feature type="transmembrane region" description="Helical" evidence="6">
    <location>
        <begin position="264"/>
        <end position="284"/>
    </location>
</feature>
<feature type="transmembrane region" description="Helical" evidence="6">
    <location>
        <begin position="91"/>
        <end position="112"/>
    </location>
</feature>
<gene>
    <name evidence="8" type="ORF">J3998_08835</name>
</gene>
<name>A0ABS3Q5S9_9GAMM</name>
<feature type="transmembrane region" description="Helical" evidence="6">
    <location>
        <begin position="119"/>
        <end position="137"/>
    </location>
</feature>
<evidence type="ECO:0000256" key="3">
    <source>
        <dbReference type="ARBA" id="ARBA00022692"/>
    </source>
</evidence>
<proteinExistence type="predicted"/>
<organism evidence="8 9">
    <name type="scientific">Thiomicrorhabdus marina</name>
    <dbReference type="NCBI Taxonomy" id="2818442"/>
    <lineage>
        <taxon>Bacteria</taxon>
        <taxon>Pseudomonadati</taxon>
        <taxon>Pseudomonadota</taxon>
        <taxon>Gammaproteobacteria</taxon>
        <taxon>Thiotrichales</taxon>
        <taxon>Piscirickettsiaceae</taxon>
        <taxon>Thiomicrorhabdus</taxon>
    </lineage>
</organism>
<protein>
    <submittedName>
        <fullName evidence="8">Type II secretion system F family protein</fullName>
    </submittedName>
</protein>
<dbReference type="PANTHER" id="PTHR35007:SF2">
    <property type="entry name" value="PILUS ASSEMBLE PROTEIN"/>
    <property type="match status" value="1"/>
</dbReference>
<keyword evidence="2" id="KW-1003">Cell membrane</keyword>
<evidence type="ECO:0000256" key="1">
    <source>
        <dbReference type="ARBA" id="ARBA00004651"/>
    </source>
</evidence>
<keyword evidence="9" id="KW-1185">Reference proteome</keyword>
<evidence type="ECO:0000313" key="8">
    <source>
        <dbReference type="EMBL" id="MBO1927679.1"/>
    </source>
</evidence>
<evidence type="ECO:0000259" key="7">
    <source>
        <dbReference type="Pfam" id="PF00482"/>
    </source>
</evidence>
<comment type="subcellular location">
    <subcellularLocation>
        <location evidence="1">Cell membrane</location>
        <topology evidence="1">Multi-pass membrane protein</topology>
    </subcellularLocation>
</comment>
<evidence type="ECO:0000256" key="5">
    <source>
        <dbReference type="ARBA" id="ARBA00023136"/>
    </source>
</evidence>
<evidence type="ECO:0000256" key="4">
    <source>
        <dbReference type="ARBA" id="ARBA00022989"/>
    </source>
</evidence>
<dbReference type="InterPro" id="IPR018076">
    <property type="entry name" value="T2SS_GspF_dom"/>
</dbReference>
<evidence type="ECO:0000256" key="2">
    <source>
        <dbReference type="ARBA" id="ARBA00022475"/>
    </source>
</evidence>
<comment type="caution">
    <text evidence="8">The sequence shown here is derived from an EMBL/GenBank/DDBJ whole genome shotgun (WGS) entry which is preliminary data.</text>
</comment>
<keyword evidence="5 6" id="KW-0472">Membrane</keyword>
<feature type="domain" description="Type II secretion system protein GspF" evidence="7">
    <location>
        <begin position="154"/>
        <end position="283"/>
    </location>
</feature>
<dbReference type="Pfam" id="PF00482">
    <property type="entry name" value="T2SSF"/>
    <property type="match status" value="1"/>
</dbReference>
<accession>A0ABS3Q5S9</accession>
<dbReference type="PANTHER" id="PTHR35007">
    <property type="entry name" value="INTEGRAL MEMBRANE PROTEIN-RELATED"/>
    <property type="match status" value="1"/>
</dbReference>